<feature type="domain" description="PepSY" evidence="1">
    <location>
        <begin position="46"/>
        <end position="104"/>
    </location>
</feature>
<comment type="caution">
    <text evidence="2">The sequence shown here is derived from an EMBL/GenBank/DDBJ whole genome shotgun (WGS) entry which is preliminary data.</text>
</comment>
<feature type="domain" description="PepSY" evidence="1">
    <location>
        <begin position="128"/>
        <end position="186"/>
    </location>
</feature>
<accession>A0ABR6CVK0</accession>
<proteinExistence type="predicted"/>
<dbReference type="EMBL" id="JACJHX010000022">
    <property type="protein sequence ID" value="MBA9028989.1"/>
    <property type="molecule type" value="Genomic_DNA"/>
</dbReference>
<name>A0ABR6CVK0_9BACI</name>
<dbReference type="Proteomes" id="UP000626697">
    <property type="component" value="Unassembled WGS sequence"/>
</dbReference>
<organism evidence="2 3">
    <name type="scientific">Peribacillus huizhouensis</name>
    <dbReference type="NCBI Taxonomy" id="1501239"/>
    <lineage>
        <taxon>Bacteria</taxon>
        <taxon>Bacillati</taxon>
        <taxon>Bacillota</taxon>
        <taxon>Bacilli</taxon>
        <taxon>Bacillales</taxon>
        <taxon>Bacillaceae</taxon>
        <taxon>Peribacillus</taxon>
    </lineage>
</organism>
<evidence type="ECO:0000313" key="3">
    <source>
        <dbReference type="Proteomes" id="UP000626697"/>
    </source>
</evidence>
<dbReference type="Pfam" id="PF03413">
    <property type="entry name" value="PepSY"/>
    <property type="match status" value="2"/>
</dbReference>
<dbReference type="InterPro" id="IPR025711">
    <property type="entry name" value="PepSY"/>
</dbReference>
<sequence length="189" mass="21014">MQFITKLITGAIIIGGIGASAYAMKSNKPTTIQTNETSPKSVISQKITEQKANQLALIETKGGIVTNTHLDEDNEVKKYEVIIVKQNKKFEIDIDALTGKVLEVDQNILGKSDLKIEVNELQNVSTNISLVDAKQIALNKVRGTITESELDYYNNRIVYKFEISTADHRETEVIIDANSGQVVKVEEYK</sequence>
<dbReference type="Gene3D" id="3.10.450.40">
    <property type="match status" value="2"/>
</dbReference>
<evidence type="ECO:0000313" key="2">
    <source>
        <dbReference type="EMBL" id="MBA9028989.1"/>
    </source>
</evidence>
<keyword evidence="3" id="KW-1185">Reference proteome</keyword>
<protein>
    <submittedName>
        <fullName evidence="2">Membrane protein YkoI</fullName>
    </submittedName>
</protein>
<gene>
    <name evidence="2" type="ORF">HNP81_004311</name>
</gene>
<reference evidence="2 3" key="1">
    <citation type="submission" date="2020-08" db="EMBL/GenBank/DDBJ databases">
        <title>Genomic Encyclopedia of Type Strains, Phase IV (KMG-IV): sequencing the most valuable type-strain genomes for metagenomic binning, comparative biology and taxonomic classification.</title>
        <authorList>
            <person name="Goeker M."/>
        </authorList>
    </citation>
    <scope>NUCLEOTIDE SEQUENCE [LARGE SCALE GENOMIC DNA]</scope>
    <source>
        <strain evidence="2 3">DSM 105481</strain>
    </source>
</reference>
<evidence type="ECO:0000259" key="1">
    <source>
        <dbReference type="Pfam" id="PF03413"/>
    </source>
</evidence>
<dbReference type="RefSeq" id="WP_182503885.1">
    <property type="nucleotide sequence ID" value="NZ_JACJHX010000022.1"/>
</dbReference>